<reference evidence="2" key="1">
    <citation type="submission" date="2023-03" db="EMBL/GenBank/DDBJ databases">
        <title>Chromosome-scale reference genome and RAD-based genetic map of yellow starthistle (Centaurea solstitialis) reveal putative structural variation and QTLs associated with invader traits.</title>
        <authorList>
            <person name="Reatini B."/>
            <person name="Cang F.A."/>
            <person name="Jiang Q."/>
            <person name="Mckibben M.T.W."/>
            <person name="Barker M.S."/>
            <person name="Rieseberg L.H."/>
            <person name="Dlugosch K.M."/>
        </authorList>
    </citation>
    <scope>NUCLEOTIDE SEQUENCE</scope>
    <source>
        <strain evidence="2">CAN-66</strain>
        <tissue evidence="2">Leaf</tissue>
    </source>
</reference>
<dbReference type="AlphaFoldDB" id="A0AA38WPN1"/>
<keyword evidence="3" id="KW-1185">Reference proteome</keyword>
<evidence type="ECO:0000313" key="3">
    <source>
        <dbReference type="Proteomes" id="UP001172457"/>
    </source>
</evidence>
<evidence type="ECO:0000313" key="2">
    <source>
        <dbReference type="EMBL" id="KAJ9557389.1"/>
    </source>
</evidence>
<dbReference type="InterPro" id="IPR041588">
    <property type="entry name" value="Integrase_H2C2"/>
</dbReference>
<organism evidence="2 3">
    <name type="scientific">Centaurea solstitialis</name>
    <name type="common">yellow star-thistle</name>
    <dbReference type="NCBI Taxonomy" id="347529"/>
    <lineage>
        <taxon>Eukaryota</taxon>
        <taxon>Viridiplantae</taxon>
        <taxon>Streptophyta</taxon>
        <taxon>Embryophyta</taxon>
        <taxon>Tracheophyta</taxon>
        <taxon>Spermatophyta</taxon>
        <taxon>Magnoliopsida</taxon>
        <taxon>eudicotyledons</taxon>
        <taxon>Gunneridae</taxon>
        <taxon>Pentapetalae</taxon>
        <taxon>asterids</taxon>
        <taxon>campanulids</taxon>
        <taxon>Asterales</taxon>
        <taxon>Asteraceae</taxon>
        <taxon>Carduoideae</taxon>
        <taxon>Cardueae</taxon>
        <taxon>Centaureinae</taxon>
        <taxon>Centaurea</taxon>
    </lineage>
</organism>
<dbReference type="Pfam" id="PF17921">
    <property type="entry name" value="Integrase_H2C2"/>
    <property type="match status" value="1"/>
</dbReference>
<dbReference type="InterPro" id="IPR012337">
    <property type="entry name" value="RNaseH-like_sf"/>
</dbReference>
<evidence type="ECO:0000259" key="1">
    <source>
        <dbReference type="PROSITE" id="PS50994"/>
    </source>
</evidence>
<protein>
    <recommendedName>
        <fullName evidence="1">Integrase catalytic domain-containing protein</fullName>
    </recommendedName>
</protein>
<dbReference type="PANTHER" id="PTHR37984">
    <property type="entry name" value="PROTEIN CBG26694"/>
    <property type="match status" value="1"/>
</dbReference>
<dbReference type="Proteomes" id="UP001172457">
    <property type="component" value="Chromosome 3"/>
</dbReference>
<accession>A0AA38WPN1</accession>
<dbReference type="PANTHER" id="PTHR37984:SF5">
    <property type="entry name" value="PROTEIN NYNRIN-LIKE"/>
    <property type="match status" value="1"/>
</dbReference>
<dbReference type="FunFam" id="1.10.340.70:FF:000001">
    <property type="entry name" value="Retrovirus-related Pol polyprotein from transposon gypsy-like Protein"/>
    <property type="match status" value="1"/>
</dbReference>
<sequence>MVVGDNDDLRRELIEFFHASALGGHSGVHATKQRLARSVYWKGMQAQVRNFVRSCHVCQQSKYETAASSGLLQPIEIPDRFWSVVSMDFVEGLPKSGGYTTILVVVDKLSKFAHFLALKHPYTVATISQLFLDNITKLYGMPDKIISDRDPLFLSNFWKELFRVHKTRLAHSTAYHPQSDGQTEMLNRCLETYLRCFTLEAPTTWAKWLPLAQLWYNTSHHSSLKMSPYQAWEPIRDF</sequence>
<proteinExistence type="predicted"/>
<gene>
    <name evidence="2" type="ORF">OSB04_012003</name>
</gene>
<dbReference type="Gene3D" id="1.10.340.70">
    <property type="match status" value="1"/>
</dbReference>
<dbReference type="Gene3D" id="3.30.420.10">
    <property type="entry name" value="Ribonuclease H-like superfamily/Ribonuclease H"/>
    <property type="match status" value="1"/>
</dbReference>
<dbReference type="InterPro" id="IPR001584">
    <property type="entry name" value="Integrase_cat-core"/>
</dbReference>
<dbReference type="InterPro" id="IPR050951">
    <property type="entry name" value="Retrovirus_Pol_polyprotein"/>
</dbReference>
<dbReference type="GO" id="GO:0003676">
    <property type="term" value="F:nucleic acid binding"/>
    <property type="evidence" value="ECO:0007669"/>
    <property type="project" value="InterPro"/>
</dbReference>
<dbReference type="GO" id="GO:0015074">
    <property type="term" value="P:DNA integration"/>
    <property type="evidence" value="ECO:0007669"/>
    <property type="project" value="InterPro"/>
</dbReference>
<name>A0AA38WPN1_9ASTR</name>
<feature type="domain" description="Integrase catalytic" evidence="1">
    <location>
        <begin position="74"/>
        <end position="236"/>
    </location>
</feature>
<dbReference type="EMBL" id="JARYMX010000003">
    <property type="protein sequence ID" value="KAJ9557389.1"/>
    <property type="molecule type" value="Genomic_DNA"/>
</dbReference>
<dbReference type="SUPFAM" id="SSF53098">
    <property type="entry name" value="Ribonuclease H-like"/>
    <property type="match status" value="1"/>
</dbReference>
<dbReference type="PROSITE" id="PS50994">
    <property type="entry name" value="INTEGRASE"/>
    <property type="match status" value="1"/>
</dbReference>
<dbReference type="InterPro" id="IPR036397">
    <property type="entry name" value="RNaseH_sf"/>
</dbReference>
<comment type="caution">
    <text evidence="2">The sequence shown here is derived from an EMBL/GenBank/DDBJ whole genome shotgun (WGS) entry which is preliminary data.</text>
</comment>